<evidence type="ECO:0000259" key="1">
    <source>
        <dbReference type="PROSITE" id="PS50983"/>
    </source>
</evidence>
<keyword evidence="3" id="KW-1185">Reference proteome</keyword>
<dbReference type="Pfam" id="PF01497">
    <property type="entry name" value="Peripla_BP_2"/>
    <property type="match status" value="1"/>
</dbReference>
<dbReference type="InterPro" id="IPR050902">
    <property type="entry name" value="ABC_Transporter_SBP"/>
</dbReference>
<dbReference type="EMBL" id="JABGBO010000007">
    <property type="protein sequence ID" value="NOL50003.1"/>
    <property type="molecule type" value="Genomic_DNA"/>
</dbReference>
<organism evidence="2 3">
    <name type="scientific">Pelistega europaea</name>
    <dbReference type="NCBI Taxonomy" id="106147"/>
    <lineage>
        <taxon>Bacteria</taxon>
        <taxon>Pseudomonadati</taxon>
        <taxon>Pseudomonadota</taxon>
        <taxon>Betaproteobacteria</taxon>
        <taxon>Burkholderiales</taxon>
        <taxon>Alcaligenaceae</taxon>
        <taxon>Pelistega</taxon>
    </lineage>
</organism>
<dbReference type="Proteomes" id="UP000541421">
    <property type="component" value="Unassembled WGS sequence"/>
</dbReference>
<dbReference type="RefSeq" id="WP_171588985.1">
    <property type="nucleotide sequence ID" value="NZ_JABGBO010000007.1"/>
</dbReference>
<name>A0A7Y4LAQ4_9BURK</name>
<dbReference type="Gene3D" id="3.40.50.1980">
    <property type="entry name" value="Nitrogenase molybdenum iron protein domain"/>
    <property type="match status" value="2"/>
</dbReference>
<dbReference type="InterPro" id="IPR002491">
    <property type="entry name" value="ABC_transptr_periplasmic_BD"/>
</dbReference>
<proteinExistence type="predicted"/>
<sequence>MLRRISLFIRYLIGSLWLLSGTQGHAQIISEAPLSPSHQTPTTVSAPATSPSIVSLSPAATELIYELGLQAHLRAADQNSNYPNTVKSLPNIGDPFHPNAELLALYRPDWVIAFSSTPSLEALQKQLGYNLWIMHPATMSDLFEDANQLVTQLSSETQLQEKNDAYQKIQSWRTLWNQVQQRYIQQSDKTFFVYLDGSPMYTVGPDTFLSRGIQACGVRSAFEVQKQPSFIVSPEALLLHAPDYIVAAQHTGESNTQRLQSIQAAFAQLGLNIHPHQIILAPADILFRPSVRFLKALPQICEQLHAH</sequence>
<dbReference type="PANTHER" id="PTHR30535:SF34">
    <property type="entry name" value="MOLYBDATE-BINDING PROTEIN MOLA"/>
    <property type="match status" value="1"/>
</dbReference>
<dbReference type="PROSITE" id="PS50983">
    <property type="entry name" value="FE_B12_PBP"/>
    <property type="match status" value="1"/>
</dbReference>
<protein>
    <submittedName>
        <fullName evidence="2">ABC transporter substrate-binding protein</fullName>
    </submittedName>
</protein>
<evidence type="ECO:0000313" key="3">
    <source>
        <dbReference type="Proteomes" id="UP000541421"/>
    </source>
</evidence>
<evidence type="ECO:0000313" key="2">
    <source>
        <dbReference type="EMBL" id="NOL50003.1"/>
    </source>
</evidence>
<feature type="domain" description="Fe/B12 periplasmic-binding" evidence="1">
    <location>
        <begin position="52"/>
        <end position="307"/>
    </location>
</feature>
<dbReference type="PANTHER" id="PTHR30535">
    <property type="entry name" value="VITAMIN B12-BINDING PROTEIN"/>
    <property type="match status" value="1"/>
</dbReference>
<comment type="caution">
    <text evidence="2">The sequence shown here is derived from an EMBL/GenBank/DDBJ whole genome shotgun (WGS) entry which is preliminary data.</text>
</comment>
<dbReference type="SUPFAM" id="SSF53807">
    <property type="entry name" value="Helical backbone' metal receptor"/>
    <property type="match status" value="1"/>
</dbReference>
<reference evidence="2 3" key="1">
    <citation type="submission" date="2020-05" db="EMBL/GenBank/DDBJ databases">
        <authorList>
            <person name="Niu N."/>
        </authorList>
    </citation>
    <scope>NUCLEOTIDE SEQUENCE [LARGE SCALE GENOMIC DNA]</scope>
    <source>
        <strain evidence="2 3">LMG10982</strain>
    </source>
</reference>
<dbReference type="GO" id="GO:0071281">
    <property type="term" value="P:cellular response to iron ion"/>
    <property type="evidence" value="ECO:0007669"/>
    <property type="project" value="TreeGrafter"/>
</dbReference>
<accession>A0A7Y4LAQ4</accession>
<dbReference type="AlphaFoldDB" id="A0A7Y4LAQ4"/>
<gene>
    <name evidence="2" type="ORF">HKX40_07620</name>
</gene>